<accession>A0A177LTJ8</accession>
<organism evidence="2 3">
    <name type="scientific">Methylomonas methanica</name>
    <dbReference type="NCBI Taxonomy" id="421"/>
    <lineage>
        <taxon>Bacteria</taxon>
        <taxon>Pseudomonadati</taxon>
        <taxon>Pseudomonadota</taxon>
        <taxon>Gammaproteobacteria</taxon>
        <taxon>Methylococcales</taxon>
        <taxon>Methylococcaceae</taxon>
        <taxon>Methylomonas</taxon>
    </lineage>
</organism>
<sequence length="166" mass="18652">MQVFRFIKHIFSGPWRVRLAFPKHSLQAIETEIAASETSHLGEIRFVVESALEIGELLQGVTPRQRALEVFSQCRIWDTERNTGVLIYLLLADRDVEIVADRGINARVGEAVWTRICMGMEVQFKAGRFEQGVVEGIAQITAQLQQHFPASALDNPNEIPNAPITL</sequence>
<reference evidence="2 3" key="1">
    <citation type="submission" date="2016-03" db="EMBL/GenBank/DDBJ databases">
        <authorList>
            <person name="Ploux O."/>
        </authorList>
    </citation>
    <scope>NUCLEOTIDE SEQUENCE [LARGE SCALE GENOMIC DNA]</scope>
    <source>
        <strain evidence="2 3">R-45363</strain>
    </source>
</reference>
<dbReference type="Pfam" id="PF04536">
    <property type="entry name" value="TPM_phosphatase"/>
    <property type="match status" value="1"/>
</dbReference>
<dbReference type="Gene3D" id="3.10.310.50">
    <property type="match status" value="1"/>
</dbReference>
<name>A0A177LTJ8_METMH</name>
<dbReference type="RefSeq" id="WP_064010678.1">
    <property type="nucleotide sequence ID" value="NZ_LUUG01000128.1"/>
</dbReference>
<proteinExistence type="predicted"/>
<dbReference type="InterPro" id="IPR007621">
    <property type="entry name" value="TPM_dom"/>
</dbReference>
<dbReference type="OrthoDB" id="5683663at2"/>
<feature type="domain" description="TPM" evidence="1">
    <location>
        <begin position="26"/>
        <end position="142"/>
    </location>
</feature>
<dbReference type="Proteomes" id="UP000078090">
    <property type="component" value="Unassembled WGS sequence"/>
</dbReference>
<evidence type="ECO:0000313" key="2">
    <source>
        <dbReference type="EMBL" id="OAH96781.1"/>
    </source>
</evidence>
<comment type="caution">
    <text evidence="2">The sequence shown here is derived from an EMBL/GenBank/DDBJ whole genome shotgun (WGS) entry which is preliminary data.</text>
</comment>
<dbReference type="AlphaFoldDB" id="A0A177LTJ8"/>
<dbReference type="PANTHER" id="PTHR30373">
    <property type="entry name" value="UPF0603 PROTEIN YGCG"/>
    <property type="match status" value="1"/>
</dbReference>
<dbReference type="PANTHER" id="PTHR30373:SF8">
    <property type="entry name" value="BLL7265 PROTEIN"/>
    <property type="match status" value="1"/>
</dbReference>
<protein>
    <recommendedName>
        <fullName evidence="1">TPM domain-containing protein</fullName>
    </recommendedName>
</protein>
<dbReference type="EMBL" id="LUUG01000128">
    <property type="protein sequence ID" value="OAH96781.1"/>
    <property type="molecule type" value="Genomic_DNA"/>
</dbReference>
<evidence type="ECO:0000313" key="3">
    <source>
        <dbReference type="Proteomes" id="UP000078090"/>
    </source>
</evidence>
<gene>
    <name evidence="2" type="ORF">A1332_04990</name>
</gene>
<evidence type="ECO:0000259" key="1">
    <source>
        <dbReference type="Pfam" id="PF04536"/>
    </source>
</evidence>